<reference evidence="2 3" key="1">
    <citation type="journal article" date="2021" name="BMC Genomics">
        <title>Datura genome reveals duplications of psychoactive alkaloid biosynthetic genes and high mutation rate following tissue culture.</title>
        <authorList>
            <person name="Rajewski A."/>
            <person name="Carter-House D."/>
            <person name="Stajich J."/>
            <person name="Litt A."/>
        </authorList>
    </citation>
    <scope>NUCLEOTIDE SEQUENCE [LARGE SCALE GENOMIC DNA]</scope>
    <source>
        <strain evidence="2">AR-01</strain>
    </source>
</reference>
<accession>A0ABS8SFP4</accession>
<dbReference type="EMBL" id="JACEIK010000474">
    <property type="protein sequence ID" value="MCD7457733.1"/>
    <property type="molecule type" value="Genomic_DNA"/>
</dbReference>
<comment type="caution">
    <text evidence="2">The sequence shown here is derived from an EMBL/GenBank/DDBJ whole genome shotgun (WGS) entry which is preliminary data.</text>
</comment>
<evidence type="ECO:0000313" key="3">
    <source>
        <dbReference type="Proteomes" id="UP000823775"/>
    </source>
</evidence>
<proteinExistence type="predicted"/>
<evidence type="ECO:0000256" key="1">
    <source>
        <dbReference type="SAM" id="MobiDB-lite"/>
    </source>
</evidence>
<organism evidence="2 3">
    <name type="scientific">Datura stramonium</name>
    <name type="common">Jimsonweed</name>
    <name type="synonym">Common thornapple</name>
    <dbReference type="NCBI Taxonomy" id="4076"/>
    <lineage>
        <taxon>Eukaryota</taxon>
        <taxon>Viridiplantae</taxon>
        <taxon>Streptophyta</taxon>
        <taxon>Embryophyta</taxon>
        <taxon>Tracheophyta</taxon>
        <taxon>Spermatophyta</taxon>
        <taxon>Magnoliopsida</taxon>
        <taxon>eudicotyledons</taxon>
        <taxon>Gunneridae</taxon>
        <taxon>Pentapetalae</taxon>
        <taxon>asterids</taxon>
        <taxon>lamiids</taxon>
        <taxon>Solanales</taxon>
        <taxon>Solanaceae</taxon>
        <taxon>Solanoideae</taxon>
        <taxon>Datureae</taxon>
        <taxon>Datura</taxon>
    </lineage>
</organism>
<evidence type="ECO:0000313" key="2">
    <source>
        <dbReference type="EMBL" id="MCD7457733.1"/>
    </source>
</evidence>
<gene>
    <name evidence="2" type="ORF">HAX54_036006</name>
</gene>
<protein>
    <submittedName>
        <fullName evidence="2">Uncharacterized protein</fullName>
    </submittedName>
</protein>
<feature type="compositionally biased region" description="Polar residues" evidence="1">
    <location>
        <begin position="13"/>
        <end position="23"/>
    </location>
</feature>
<feature type="compositionally biased region" description="Basic and acidic residues" evidence="1">
    <location>
        <begin position="32"/>
        <end position="43"/>
    </location>
</feature>
<dbReference type="Proteomes" id="UP000823775">
    <property type="component" value="Unassembled WGS sequence"/>
</dbReference>
<feature type="region of interest" description="Disordered" evidence="1">
    <location>
        <begin position="1"/>
        <end position="61"/>
    </location>
</feature>
<sequence length="106" mass="11705">MQIKLTDHREPYGTSSPLSSNQKVAMRPEASQARDYEPTRGDAEVGDTTLGVGAKGKKPTRDAHALACAVHGEMLYISAATINRMLYGPDFTSPARNTEFDYRMRE</sequence>
<feature type="compositionally biased region" description="Basic and acidic residues" evidence="1">
    <location>
        <begin position="1"/>
        <end position="11"/>
    </location>
</feature>
<keyword evidence="3" id="KW-1185">Reference proteome</keyword>
<name>A0ABS8SFP4_DATST</name>